<keyword evidence="3" id="KW-1003">Cell membrane</keyword>
<feature type="transmembrane region" description="Helical" evidence="9">
    <location>
        <begin position="73"/>
        <end position="90"/>
    </location>
</feature>
<evidence type="ECO:0000256" key="2">
    <source>
        <dbReference type="ARBA" id="ARBA00022448"/>
    </source>
</evidence>
<feature type="transmembrane region" description="Helical" evidence="9">
    <location>
        <begin position="219"/>
        <end position="242"/>
    </location>
</feature>
<feature type="transmembrane region" description="Helical" evidence="9">
    <location>
        <begin position="167"/>
        <end position="189"/>
    </location>
</feature>
<keyword evidence="6 9" id="KW-1133">Transmembrane helix</keyword>
<dbReference type="GO" id="GO:0022857">
    <property type="term" value="F:transmembrane transporter activity"/>
    <property type="evidence" value="ECO:0007669"/>
    <property type="project" value="InterPro"/>
</dbReference>
<dbReference type="Proteomes" id="UP000035170">
    <property type="component" value="Unassembled WGS sequence"/>
</dbReference>
<keyword evidence="4" id="KW-0997">Cell inner membrane</keyword>
<evidence type="ECO:0000256" key="5">
    <source>
        <dbReference type="ARBA" id="ARBA00022692"/>
    </source>
</evidence>
<evidence type="ECO:0000256" key="4">
    <source>
        <dbReference type="ARBA" id="ARBA00022519"/>
    </source>
</evidence>
<feature type="transmembrane region" description="Helical" evidence="9">
    <location>
        <begin position="48"/>
        <end position="66"/>
    </location>
</feature>
<keyword evidence="11" id="KW-1185">Reference proteome</keyword>
<dbReference type="PATRIC" id="fig|34073.19.peg.4466"/>
<dbReference type="RefSeq" id="WP_047785972.1">
    <property type="nucleotide sequence ID" value="NZ_JZWI01000023.1"/>
</dbReference>
<feature type="region of interest" description="Disordered" evidence="8">
    <location>
        <begin position="331"/>
        <end position="350"/>
    </location>
</feature>
<evidence type="ECO:0000313" key="10">
    <source>
        <dbReference type="EMBL" id="KLN54442.1"/>
    </source>
</evidence>
<comment type="subcellular location">
    <subcellularLocation>
        <location evidence="1">Cell membrane</location>
        <topology evidence="1">Multi-pass membrane protein</topology>
    </subcellularLocation>
</comment>
<evidence type="ECO:0000313" key="11">
    <source>
        <dbReference type="Proteomes" id="UP000035170"/>
    </source>
</evidence>
<dbReference type="GO" id="GO:0005886">
    <property type="term" value="C:plasma membrane"/>
    <property type="evidence" value="ECO:0007669"/>
    <property type="project" value="UniProtKB-SubCell"/>
</dbReference>
<evidence type="ECO:0000256" key="9">
    <source>
        <dbReference type="SAM" id="Phobius"/>
    </source>
</evidence>
<evidence type="ECO:0000256" key="8">
    <source>
        <dbReference type="SAM" id="MobiDB-lite"/>
    </source>
</evidence>
<evidence type="ECO:0000256" key="7">
    <source>
        <dbReference type="ARBA" id="ARBA00023136"/>
    </source>
</evidence>
<name>A0A0H2M178_VARPD</name>
<accession>A0A0H2M178</accession>
<feature type="transmembrane region" description="Helical" evidence="9">
    <location>
        <begin position="277"/>
        <end position="297"/>
    </location>
</feature>
<dbReference type="AlphaFoldDB" id="A0A0H2M178"/>
<proteinExistence type="predicted"/>
<organism evidence="10 11">
    <name type="scientific">Variovorax paradoxus</name>
    <dbReference type="NCBI Taxonomy" id="34073"/>
    <lineage>
        <taxon>Bacteria</taxon>
        <taxon>Pseudomonadati</taxon>
        <taxon>Pseudomonadota</taxon>
        <taxon>Betaproteobacteria</taxon>
        <taxon>Burkholderiales</taxon>
        <taxon>Comamonadaceae</taxon>
        <taxon>Variovorax</taxon>
    </lineage>
</organism>
<dbReference type="CDD" id="cd06579">
    <property type="entry name" value="TM_PBP1_transp_AraH_like"/>
    <property type="match status" value="1"/>
</dbReference>
<feature type="transmembrane region" description="Helical" evidence="9">
    <location>
        <begin position="248"/>
        <end position="265"/>
    </location>
</feature>
<dbReference type="Pfam" id="PF02653">
    <property type="entry name" value="BPD_transp_2"/>
    <property type="match status" value="1"/>
</dbReference>
<feature type="transmembrane region" description="Helical" evidence="9">
    <location>
        <begin position="12"/>
        <end position="28"/>
    </location>
</feature>
<keyword evidence="2" id="KW-0813">Transport</keyword>
<keyword evidence="7 9" id="KW-0472">Membrane</keyword>
<feature type="transmembrane region" description="Helical" evidence="9">
    <location>
        <begin position="96"/>
        <end position="116"/>
    </location>
</feature>
<sequence length="350" mass="36650">MKLKFSDRELNFLVGINLLILVVATVLSRGDFLDVYNFQSMGGQLPELGLLAMGVALSMISGNGGIDLSGVALANLAGVVAATLAPQLAAPDVSPWLYTGWFAAIALAVGLAGGLLNGMLIAKAGLTPILCTLGTQLLYTGLAVVLTGGSSLRVGDAEALSAIGNEMVLGVPIPFVIFLAMLLAVGWLLRQSPFGIRLFLLGTNAKAARYAGISQARMLIATYALCGFLAAVAGVIIAARTASVKSDYGNSYLLIAILITVMAGVRPQGGYGRMVCLFFSAVALQLLSSTFNLLGISNFFRDCAWGLLLLFFLAYGRFGLQDLRVFLSTTRSSAPPHQLPPGTTQRNPEG</sequence>
<dbReference type="PANTHER" id="PTHR32196">
    <property type="entry name" value="ABC TRANSPORTER PERMEASE PROTEIN YPHD-RELATED-RELATED"/>
    <property type="match status" value="1"/>
</dbReference>
<dbReference type="InterPro" id="IPR001851">
    <property type="entry name" value="ABC_transp_permease"/>
</dbReference>
<evidence type="ECO:0000256" key="3">
    <source>
        <dbReference type="ARBA" id="ARBA00022475"/>
    </source>
</evidence>
<dbReference type="PANTHER" id="PTHR32196:SF21">
    <property type="entry name" value="ABC TRANSPORTER PERMEASE PROTEIN YPHD-RELATED"/>
    <property type="match status" value="1"/>
</dbReference>
<comment type="caution">
    <text evidence="10">The sequence shown here is derived from an EMBL/GenBank/DDBJ whole genome shotgun (WGS) entry which is preliminary data.</text>
</comment>
<evidence type="ECO:0000256" key="6">
    <source>
        <dbReference type="ARBA" id="ARBA00022989"/>
    </source>
</evidence>
<feature type="transmembrane region" description="Helical" evidence="9">
    <location>
        <begin position="303"/>
        <end position="320"/>
    </location>
</feature>
<dbReference type="EMBL" id="JZWI01000023">
    <property type="protein sequence ID" value="KLN54442.1"/>
    <property type="molecule type" value="Genomic_DNA"/>
</dbReference>
<protein>
    <submittedName>
        <fullName evidence="10">Ribose transport system permease protein RbsC</fullName>
    </submittedName>
</protein>
<reference evidence="10 11" key="1">
    <citation type="submission" date="2015-03" db="EMBL/GenBank/DDBJ databases">
        <title>Genome sequence of Variovorax paradoxus TBEA6.</title>
        <authorList>
            <person name="Poehlein A."/>
            <person name="Schuldes J."/>
            <person name="Wuebbeler J.H."/>
            <person name="Hiessl S."/>
            <person name="Steinbuechel A."/>
            <person name="Daniel R."/>
        </authorList>
    </citation>
    <scope>NUCLEOTIDE SEQUENCE [LARGE SCALE GENOMIC DNA]</scope>
    <source>
        <strain evidence="10 11">TBEA6</strain>
    </source>
</reference>
<evidence type="ECO:0000256" key="1">
    <source>
        <dbReference type="ARBA" id="ARBA00004651"/>
    </source>
</evidence>
<feature type="transmembrane region" description="Helical" evidence="9">
    <location>
        <begin position="128"/>
        <end position="147"/>
    </location>
</feature>
<gene>
    <name evidence="10" type="primary">rbsC5</name>
    <name evidence="10" type="ORF">VPARA_43640</name>
</gene>
<keyword evidence="5 9" id="KW-0812">Transmembrane</keyword>